<protein>
    <submittedName>
        <fullName evidence="1">Uncharacterized protein</fullName>
    </submittedName>
</protein>
<sequence>ITCLFQYFEISLHVVVKQHLNHTRCHKSSPISVGGDEVFAAAYVMPSAEEPDAAKIFVNKRMDI</sequence>
<evidence type="ECO:0000313" key="2">
    <source>
        <dbReference type="Proteomes" id="UP000295192"/>
    </source>
</evidence>
<keyword evidence="2" id="KW-1185">Reference proteome</keyword>
<comment type="caution">
    <text evidence="1">The sequence shown here is derived from an EMBL/GenBank/DDBJ whole genome shotgun (WGS) entry which is preliminary data.</text>
</comment>
<dbReference type="Proteomes" id="UP000295192">
    <property type="component" value="Unassembled WGS sequence"/>
</dbReference>
<dbReference type="AlphaFoldDB" id="A0A484ANM8"/>
<proteinExistence type="predicted"/>
<feature type="non-terminal residue" evidence="1">
    <location>
        <position position="64"/>
    </location>
</feature>
<dbReference type="EMBL" id="LSRL02007350">
    <property type="protein sequence ID" value="TDG38228.1"/>
    <property type="molecule type" value="Genomic_DNA"/>
</dbReference>
<gene>
    <name evidence="1" type="ORF">AWZ03_015350</name>
</gene>
<feature type="non-terminal residue" evidence="1">
    <location>
        <position position="1"/>
    </location>
</feature>
<name>A0A484ANM8_DRONA</name>
<accession>A0A484ANM8</accession>
<reference evidence="1 2" key="1">
    <citation type="journal article" date="2019" name="J. Hered.">
        <title>An Improved Genome Assembly for Drosophila navojoa, the Basal Species in the mojavensis Cluster.</title>
        <authorList>
            <person name="Vanderlinde T."/>
            <person name="Dupim E.G."/>
            <person name="Nazario-Yepiz N.O."/>
            <person name="Carvalho A.B."/>
        </authorList>
    </citation>
    <scope>NUCLEOTIDE SEQUENCE [LARGE SCALE GENOMIC DNA]</scope>
    <source>
        <strain evidence="1">Navoj_Jal97</strain>
        <tissue evidence="1">Whole organism</tissue>
    </source>
</reference>
<evidence type="ECO:0000313" key="1">
    <source>
        <dbReference type="EMBL" id="TDG38228.1"/>
    </source>
</evidence>
<organism evidence="1 2">
    <name type="scientific">Drosophila navojoa</name>
    <name type="common">Fruit fly</name>
    <dbReference type="NCBI Taxonomy" id="7232"/>
    <lineage>
        <taxon>Eukaryota</taxon>
        <taxon>Metazoa</taxon>
        <taxon>Ecdysozoa</taxon>
        <taxon>Arthropoda</taxon>
        <taxon>Hexapoda</taxon>
        <taxon>Insecta</taxon>
        <taxon>Pterygota</taxon>
        <taxon>Neoptera</taxon>
        <taxon>Endopterygota</taxon>
        <taxon>Diptera</taxon>
        <taxon>Brachycera</taxon>
        <taxon>Muscomorpha</taxon>
        <taxon>Ephydroidea</taxon>
        <taxon>Drosophilidae</taxon>
        <taxon>Drosophila</taxon>
    </lineage>
</organism>